<evidence type="ECO:0000313" key="2">
    <source>
        <dbReference type="EMBL" id="AUB84012.1"/>
    </source>
</evidence>
<dbReference type="PANTHER" id="PTHR42850">
    <property type="entry name" value="METALLOPHOSPHOESTERASE"/>
    <property type="match status" value="1"/>
</dbReference>
<dbReference type="OrthoDB" id="9813918at2"/>
<accession>A0A2K8UEP3</accession>
<dbReference type="PANTHER" id="PTHR42850:SF2">
    <property type="entry name" value="BLL5683 PROTEIN"/>
    <property type="match status" value="1"/>
</dbReference>
<name>A0A2K8UEP3_9GAMM</name>
<evidence type="ECO:0000313" key="3">
    <source>
        <dbReference type="Proteomes" id="UP000232638"/>
    </source>
</evidence>
<dbReference type="CDD" id="cd00838">
    <property type="entry name" value="MPP_superfamily"/>
    <property type="match status" value="1"/>
</dbReference>
<dbReference type="InterPro" id="IPR050126">
    <property type="entry name" value="Ap4A_hydrolase"/>
</dbReference>
<proteinExistence type="predicted"/>
<feature type="domain" description="Calcineurin-like phosphoesterase" evidence="1">
    <location>
        <begin position="1"/>
        <end position="170"/>
    </location>
</feature>
<reference evidence="2 3" key="1">
    <citation type="submission" date="2017-03" db="EMBL/GenBank/DDBJ databases">
        <title>Complete genome sequence of Candidatus 'Thiodictyon syntrophicum' sp. nov. strain Cad16T, a photolithoautotroph purple sulfur bacterium isolated from an alpine meromictic lake.</title>
        <authorList>
            <person name="Luedin S.M."/>
            <person name="Pothier J.F."/>
            <person name="Danza F."/>
            <person name="Storelli N."/>
            <person name="Wittwer M."/>
            <person name="Tonolla M."/>
        </authorList>
    </citation>
    <scope>NUCLEOTIDE SEQUENCE [LARGE SCALE GENOMIC DNA]</scope>
    <source>
        <strain evidence="2 3">Cad16T</strain>
    </source>
</reference>
<gene>
    <name evidence="2" type="ORF">THSYN_25810</name>
</gene>
<sequence length="284" mass="31394">MRVVIFSDVQANLPAMQEAVERILKWGPDLVVMAGDLVNRGPKSLECLELFDQLRRTRGWLPVQGNHETYILKCAAEAPATPLEAELRRFADWTYAQLRPRIAALTGWPDHLCFHAASAEPAAAQSWVHVTHGTMAGNRDGIGPAVPDAALRGKLPPDIALFVTAHTHRPLERVLDGVPILNVGSVGSPFDGDVRGSFAQLEWRGGHWQREIVRFTYDRARADRDFLASGFIAEGGALAPILYEEWRQARPLMPRWRRDFEAAVLAGQRAPGPAVAEFLSQVAT</sequence>
<dbReference type="RefSeq" id="WP_100921682.1">
    <property type="nucleotide sequence ID" value="NZ_CP020370.1"/>
</dbReference>
<dbReference type="AlphaFoldDB" id="A0A2K8UEP3"/>
<dbReference type="InterPro" id="IPR004843">
    <property type="entry name" value="Calcineurin-like_PHP"/>
</dbReference>
<dbReference type="Pfam" id="PF00149">
    <property type="entry name" value="Metallophos"/>
    <property type="match status" value="1"/>
</dbReference>
<dbReference type="GO" id="GO:0016791">
    <property type="term" value="F:phosphatase activity"/>
    <property type="evidence" value="ECO:0007669"/>
    <property type="project" value="TreeGrafter"/>
</dbReference>
<protein>
    <submittedName>
        <fullName evidence="2">Metallophosphoesterase</fullName>
    </submittedName>
</protein>
<organism evidence="2 3">
    <name type="scientific">Candidatus Thiodictyon syntrophicum</name>
    <dbReference type="NCBI Taxonomy" id="1166950"/>
    <lineage>
        <taxon>Bacteria</taxon>
        <taxon>Pseudomonadati</taxon>
        <taxon>Pseudomonadota</taxon>
        <taxon>Gammaproteobacteria</taxon>
        <taxon>Chromatiales</taxon>
        <taxon>Chromatiaceae</taxon>
        <taxon>Thiodictyon</taxon>
    </lineage>
</organism>
<evidence type="ECO:0000259" key="1">
    <source>
        <dbReference type="Pfam" id="PF00149"/>
    </source>
</evidence>
<dbReference type="InterPro" id="IPR029052">
    <property type="entry name" value="Metallo-depent_PP-like"/>
</dbReference>
<dbReference type="SUPFAM" id="SSF56300">
    <property type="entry name" value="Metallo-dependent phosphatases"/>
    <property type="match status" value="1"/>
</dbReference>
<dbReference type="EMBL" id="CP020370">
    <property type="protein sequence ID" value="AUB84012.1"/>
    <property type="molecule type" value="Genomic_DNA"/>
</dbReference>
<dbReference type="KEGG" id="tsy:THSYN_25810"/>
<dbReference type="Gene3D" id="3.60.21.10">
    <property type="match status" value="1"/>
</dbReference>
<keyword evidence="3" id="KW-1185">Reference proteome</keyword>
<dbReference type="GO" id="GO:0005737">
    <property type="term" value="C:cytoplasm"/>
    <property type="evidence" value="ECO:0007669"/>
    <property type="project" value="TreeGrafter"/>
</dbReference>
<dbReference type="Proteomes" id="UP000232638">
    <property type="component" value="Chromosome"/>
</dbReference>